<reference evidence="2 3" key="1">
    <citation type="submission" date="2015-01" db="EMBL/GenBank/DDBJ databases">
        <title>Evolution of Trichinella species and genotypes.</title>
        <authorList>
            <person name="Korhonen P.K."/>
            <person name="Edoardo P."/>
            <person name="Giuseppe L.R."/>
            <person name="Gasser R.B."/>
        </authorList>
    </citation>
    <scope>NUCLEOTIDE SEQUENCE [LARGE SCALE GENOMIC DNA]</scope>
    <source>
        <strain evidence="2">ISS1980</strain>
    </source>
</reference>
<comment type="caution">
    <text evidence="2">The sequence shown here is derived from an EMBL/GenBank/DDBJ whole genome shotgun (WGS) entry which is preliminary data.</text>
</comment>
<gene>
    <name evidence="2" type="ORF">T10_6609</name>
</gene>
<keyword evidence="3" id="KW-1185">Reference proteome</keyword>
<accession>A0A0V1MK26</accession>
<dbReference type="AlphaFoldDB" id="A0A0V1MK26"/>
<keyword evidence="1" id="KW-1133">Transmembrane helix</keyword>
<organism evidence="2 3">
    <name type="scientific">Trichinella papuae</name>
    <dbReference type="NCBI Taxonomy" id="268474"/>
    <lineage>
        <taxon>Eukaryota</taxon>
        <taxon>Metazoa</taxon>
        <taxon>Ecdysozoa</taxon>
        <taxon>Nematoda</taxon>
        <taxon>Enoplea</taxon>
        <taxon>Dorylaimia</taxon>
        <taxon>Trichinellida</taxon>
        <taxon>Trichinellidae</taxon>
        <taxon>Trichinella</taxon>
    </lineage>
</organism>
<dbReference type="Proteomes" id="UP000054843">
    <property type="component" value="Unassembled WGS sequence"/>
</dbReference>
<keyword evidence="1" id="KW-0812">Transmembrane</keyword>
<evidence type="ECO:0000313" key="2">
    <source>
        <dbReference type="EMBL" id="KRZ72109.1"/>
    </source>
</evidence>
<dbReference type="EMBL" id="JYDO01000084">
    <property type="protein sequence ID" value="KRZ72109.1"/>
    <property type="molecule type" value="Genomic_DNA"/>
</dbReference>
<sequence>MIKRFAVTRIRTWYKTYTSCQMNFCLKNVIIIFVFCFSTNIFAIIIVKYEKSSAGNGQFILFMLEQMLVLCIHMRIDAAIY</sequence>
<name>A0A0V1MK26_9BILA</name>
<evidence type="ECO:0000256" key="1">
    <source>
        <dbReference type="SAM" id="Phobius"/>
    </source>
</evidence>
<protein>
    <submittedName>
        <fullName evidence="2">Uncharacterized protein</fullName>
    </submittedName>
</protein>
<proteinExistence type="predicted"/>
<evidence type="ECO:0000313" key="3">
    <source>
        <dbReference type="Proteomes" id="UP000054843"/>
    </source>
</evidence>
<keyword evidence="1" id="KW-0472">Membrane</keyword>
<feature type="transmembrane region" description="Helical" evidence="1">
    <location>
        <begin position="29"/>
        <end position="47"/>
    </location>
</feature>